<evidence type="ECO:0000313" key="3">
    <source>
        <dbReference type="EMBL" id="KAF2823749.1"/>
    </source>
</evidence>
<feature type="compositionally biased region" description="Polar residues" evidence="1">
    <location>
        <begin position="68"/>
        <end position="79"/>
    </location>
</feature>
<feature type="compositionally biased region" description="Polar residues" evidence="1">
    <location>
        <begin position="1209"/>
        <end position="1224"/>
    </location>
</feature>
<dbReference type="PANTHER" id="PTHR12436:SF3">
    <property type="entry name" value="GERMINAL-CENTER ASSOCIATED NUCLEAR PROTEIN"/>
    <property type="match status" value="1"/>
</dbReference>
<dbReference type="GO" id="GO:0005737">
    <property type="term" value="C:cytoplasm"/>
    <property type="evidence" value="ECO:0007669"/>
    <property type="project" value="TreeGrafter"/>
</dbReference>
<dbReference type="PANTHER" id="PTHR12436">
    <property type="entry name" value="80 KDA MCM3-ASSOCIATED PROTEIN"/>
    <property type="match status" value="1"/>
</dbReference>
<gene>
    <name evidence="3" type="ORF">CC86DRAFT_371976</name>
</gene>
<protein>
    <recommendedName>
        <fullName evidence="2">SAC3/GANP/THP3 conserved domain-containing protein</fullName>
    </recommendedName>
</protein>
<dbReference type="InterPro" id="IPR005062">
    <property type="entry name" value="SAC3/GANP/THP3_conserved"/>
</dbReference>
<feature type="region of interest" description="Disordered" evidence="1">
    <location>
        <begin position="882"/>
        <end position="963"/>
    </location>
</feature>
<feature type="region of interest" description="Disordered" evidence="1">
    <location>
        <begin position="1018"/>
        <end position="1056"/>
    </location>
</feature>
<dbReference type="GO" id="GO:0006406">
    <property type="term" value="P:mRNA export from nucleus"/>
    <property type="evidence" value="ECO:0007669"/>
    <property type="project" value="TreeGrafter"/>
</dbReference>
<feature type="domain" description="SAC3/GANP/THP3 conserved" evidence="2">
    <location>
        <begin position="157"/>
        <end position="474"/>
    </location>
</feature>
<evidence type="ECO:0000259" key="2">
    <source>
        <dbReference type="Pfam" id="PF03399"/>
    </source>
</evidence>
<feature type="compositionally biased region" description="Acidic residues" evidence="1">
    <location>
        <begin position="1366"/>
        <end position="1375"/>
    </location>
</feature>
<feature type="region of interest" description="Disordered" evidence="1">
    <location>
        <begin position="681"/>
        <end position="771"/>
    </location>
</feature>
<feature type="compositionally biased region" description="Polar residues" evidence="1">
    <location>
        <begin position="1077"/>
        <end position="1095"/>
    </location>
</feature>
<feature type="compositionally biased region" description="Low complexity" evidence="1">
    <location>
        <begin position="12"/>
        <end position="22"/>
    </location>
</feature>
<accession>A0A6A6ZT16</accession>
<sequence length="1375" mass="153014">MSARGGRGGPRNGNHNNHNNRGGRARARDGNTPPTQPSADRATQPVYTRGNHRGANRGGASRGPASTPRGSTNTDTRGSTRGRGNHVSVPAHVMAFDPSGGANTTPFAPKDYAKRLEHIKALRPQLRQRFINEGRMNPEGQMRLCDSVKLFGLCTDMCPEYERVRRIVEEDVKPPECTPETQHLPRKQRIPDEHRMVKAYSRSAAGMDVELVSEIRSPATCLKTINYLMSRLDGDSFDFLHSWIWDRTRSIRKDLRTQRIQQRSDINVLLQCLERCARYLLLAAHQMARTKKEDYTHHQDIEQLNATLISLQERYIDNRRVGYPSENEAEFWAYRLILAPLFTNTLLEDQFQKLPSDIRNNPRVLTALEIFRSMKSIIFTSTPFYVQSQANWKRFWDLIKSPSVSYLMACAAEISFQRVRHVVLDGLWRTYRKGAPSRPQVVDSWKPDMLQDVMGFDTATEAVNFCEAFGFQFKLNTQNQTYLDVTGKGFAKIKLPMGSDVKPQVFSNGIVEVKRMDRAFSAIVSAMSVREAQTRGLMINSVGGTKDSDSLFVPETATKSTNPFLPFTQPSGTASDTSTNSFLPQTTSAPAVGQPANPFITAHTTKAFSGFNPVAAQPGSFDAAKKPFATPGPANTPFANIDTSNLFGTTPSSIPVTSPTSADSVTSTPQVNHFLQFKPGAQQQQPAVTTPATPPVPQSFPGFNLGAGQSQPSNAPFTFTPAGSPALPKVSSQDAEKKKAEEEEKRQKAAAEALAQQQRAEQHRQRLQQEERDRIAREAREIQAREEAARMARLQVKNRAWDTLANDCMFDTNQGLMMQFIENLVVNTANEVVETEKEAKRRQLWEKKKALANAMHEQRILGLKRLVMATWIAKIGKKKRVEQARARRRRLKERKAQMVNGEDAPSSIPTPAESETSAAPVNEEAVFQKPQAPASARRARRTEERRVARNPQQNGSVQPGESAQQVVVQTVLTPVSMNGSQTSSLGYSEAYQNSNIATVDRTETDYFTLRAQGLDPHKFRKRSFDSSSGDNSPEVEIKRPRIAPQNNDHPHPPPRTATEAIAVRLHAVRESFRKSGGSPQPLNGAVSVSGQASPKSNRKSLLEQAKQALGKSTVANGPSPNLQHDWGRSVPNLGFSTSSARQSVLGNSTTAALTDDRPAYWARKSRFVPQHLYGQGPEAVRAYRMQYGLNSPAGSRASTTEPLAISSPIPVQQSYQPENGYTQEHYSEEEVSDIEVVDVDAEDEDEESEVTEEEYEGDEESEEADEDGYPPPTYQVNRQQEYEEDDDSEMSDSGLDYAGGHPNGRYGDSAAEALNDYEAYTEDGNEYDEEDTLHQHHFSQQQQHAQRFQYGQPAQQSQQLKSVGNTEDDAIELSD</sequence>
<feature type="compositionally biased region" description="Polar residues" evidence="1">
    <location>
        <begin position="950"/>
        <end position="963"/>
    </location>
</feature>
<dbReference type="Proteomes" id="UP000799424">
    <property type="component" value="Unassembled WGS sequence"/>
</dbReference>
<dbReference type="Gene3D" id="1.25.40.990">
    <property type="match status" value="1"/>
</dbReference>
<feature type="compositionally biased region" description="Basic residues" evidence="1">
    <location>
        <begin position="882"/>
        <end position="893"/>
    </location>
</feature>
<feature type="compositionally biased region" description="Acidic residues" evidence="1">
    <location>
        <begin position="1227"/>
        <end position="1268"/>
    </location>
</feature>
<feature type="compositionally biased region" description="Low complexity" evidence="1">
    <location>
        <begin position="681"/>
        <end position="691"/>
    </location>
</feature>
<evidence type="ECO:0000256" key="1">
    <source>
        <dbReference type="SAM" id="MobiDB-lite"/>
    </source>
</evidence>
<dbReference type="Pfam" id="PF03399">
    <property type="entry name" value="SAC3_GANP"/>
    <property type="match status" value="1"/>
</dbReference>
<feature type="compositionally biased region" description="Low complexity" evidence="1">
    <location>
        <begin position="750"/>
        <end position="759"/>
    </location>
</feature>
<feature type="compositionally biased region" description="Low complexity" evidence="1">
    <location>
        <begin position="1338"/>
        <end position="1352"/>
    </location>
</feature>
<dbReference type="InterPro" id="IPR045107">
    <property type="entry name" value="SAC3/GANP/THP3"/>
</dbReference>
<feature type="region of interest" description="Disordered" evidence="1">
    <location>
        <begin position="1072"/>
        <end position="1101"/>
    </location>
</feature>
<reference evidence="3" key="1">
    <citation type="journal article" date="2020" name="Stud. Mycol.">
        <title>101 Dothideomycetes genomes: a test case for predicting lifestyles and emergence of pathogens.</title>
        <authorList>
            <person name="Haridas S."/>
            <person name="Albert R."/>
            <person name="Binder M."/>
            <person name="Bloem J."/>
            <person name="Labutti K."/>
            <person name="Salamov A."/>
            <person name="Andreopoulos B."/>
            <person name="Baker S."/>
            <person name="Barry K."/>
            <person name="Bills G."/>
            <person name="Bluhm B."/>
            <person name="Cannon C."/>
            <person name="Castanera R."/>
            <person name="Culley D."/>
            <person name="Daum C."/>
            <person name="Ezra D."/>
            <person name="Gonzalez J."/>
            <person name="Henrissat B."/>
            <person name="Kuo A."/>
            <person name="Liang C."/>
            <person name="Lipzen A."/>
            <person name="Lutzoni F."/>
            <person name="Magnuson J."/>
            <person name="Mondo S."/>
            <person name="Nolan M."/>
            <person name="Ohm R."/>
            <person name="Pangilinan J."/>
            <person name="Park H.-J."/>
            <person name="Ramirez L."/>
            <person name="Alfaro M."/>
            <person name="Sun H."/>
            <person name="Tritt A."/>
            <person name="Yoshinaga Y."/>
            <person name="Zwiers L.-H."/>
            <person name="Turgeon B."/>
            <person name="Goodwin S."/>
            <person name="Spatafora J."/>
            <person name="Crous P."/>
            <person name="Grigoriev I."/>
        </authorList>
    </citation>
    <scope>NUCLEOTIDE SEQUENCE</scope>
    <source>
        <strain evidence="3">CBS 113818</strain>
    </source>
</reference>
<name>A0A6A6ZT16_9PLEO</name>
<feature type="region of interest" description="Disordered" evidence="1">
    <location>
        <begin position="1323"/>
        <end position="1375"/>
    </location>
</feature>
<evidence type="ECO:0000313" key="4">
    <source>
        <dbReference type="Proteomes" id="UP000799424"/>
    </source>
</evidence>
<keyword evidence="4" id="KW-1185">Reference proteome</keyword>
<organism evidence="3 4">
    <name type="scientific">Ophiobolus disseminans</name>
    <dbReference type="NCBI Taxonomy" id="1469910"/>
    <lineage>
        <taxon>Eukaryota</taxon>
        <taxon>Fungi</taxon>
        <taxon>Dikarya</taxon>
        <taxon>Ascomycota</taxon>
        <taxon>Pezizomycotina</taxon>
        <taxon>Dothideomycetes</taxon>
        <taxon>Pleosporomycetidae</taxon>
        <taxon>Pleosporales</taxon>
        <taxon>Pleosporineae</taxon>
        <taxon>Phaeosphaeriaceae</taxon>
        <taxon>Ophiobolus</taxon>
    </lineage>
</organism>
<dbReference type="EMBL" id="MU006231">
    <property type="protein sequence ID" value="KAF2823749.1"/>
    <property type="molecule type" value="Genomic_DNA"/>
</dbReference>
<feature type="compositionally biased region" description="Basic and acidic residues" evidence="1">
    <location>
        <begin position="760"/>
        <end position="771"/>
    </location>
</feature>
<feature type="compositionally biased region" description="Polar residues" evidence="1">
    <location>
        <begin position="907"/>
        <end position="919"/>
    </location>
</feature>
<feature type="compositionally biased region" description="Basic and acidic residues" evidence="1">
    <location>
        <begin position="734"/>
        <end position="749"/>
    </location>
</feature>
<dbReference type="OrthoDB" id="264795at2759"/>
<proteinExistence type="predicted"/>
<feature type="region of interest" description="Disordered" evidence="1">
    <location>
        <begin position="1206"/>
        <end position="1311"/>
    </location>
</feature>
<dbReference type="GO" id="GO:0070390">
    <property type="term" value="C:transcription export complex 2"/>
    <property type="evidence" value="ECO:0007669"/>
    <property type="project" value="TreeGrafter"/>
</dbReference>
<feature type="compositionally biased region" description="Polar residues" evidence="1">
    <location>
        <begin position="707"/>
        <end position="717"/>
    </location>
</feature>
<feature type="compositionally biased region" description="Gly residues" evidence="1">
    <location>
        <begin position="1"/>
        <end position="11"/>
    </location>
</feature>
<feature type="region of interest" description="Disordered" evidence="1">
    <location>
        <begin position="1"/>
        <end position="86"/>
    </location>
</feature>
<feature type="compositionally biased region" description="Polar residues" evidence="1">
    <location>
        <begin position="1353"/>
        <end position="1365"/>
    </location>
</feature>